<proteinExistence type="predicted"/>
<protein>
    <submittedName>
        <fullName evidence="2">Uncharacterized protein</fullName>
    </submittedName>
</protein>
<keyword evidence="3" id="KW-1185">Reference proteome</keyword>
<organism evidence="2 3">
    <name type="scientific">Saguinus oedipus</name>
    <name type="common">Cotton-top tamarin</name>
    <name type="synonym">Oedipomidas oedipus</name>
    <dbReference type="NCBI Taxonomy" id="9490"/>
    <lineage>
        <taxon>Eukaryota</taxon>
        <taxon>Metazoa</taxon>
        <taxon>Chordata</taxon>
        <taxon>Craniata</taxon>
        <taxon>Vertebrata</taxon>
        <taxon>Euteleostomi</taxon>
        <taxon>Mammalia</taxon>
        <taxon>Eutheria</taxon>
        <taxon>Euarchontoglires</taxon>
        <taxon>Primates</taxon>
        <taxon>Haplorrhini</taxon>
        <taxon>Platyrrhini</taxon>
        <taxon>Cebidae</taxon>
        <taxon>Callitrichinae</taxon>
        <taxon>Saguinus</taxon>
    </lineage>
</organism>
<dbReference type="Proteomes" id="UP001266305">
    <property type="component" value="Unassembled WGS sequence"/>
</dbReference>
<feature type="compositionally biased region" description="Basic residues" evidence="1">
    <location>
        <begin position="48"/>
        <end position="62"/>
    </location>
</feature>
<dbReference type="EMBL" id="JASSZA010000018">
    <property type="protein sequence ID" value="KAK2089665.1"/>
    <property type="molecule type" value="Genomic_DNA"/>
</dbReference>
<feature type="region of interest" description="Disordered" evidence="1">
    <location>
        <begin position="1"/>
        <end position="73"/>
    </location>
</feature>
<accession>A0ABQ9TYV5</accession>
<feature type="non-terminal residue" evidence="2">
    <location>
        <position position="1"/>
    </location>
</feature>
<sequence>APAPFRDLRAPSRSMLPALASKRELGPRHTLPSAPRPLPAAPTTERRLRPHPPRSRPPHRQACHALRGYAPRA</sequence>
<evidence type="ECO:0000313" key="2">
    <source>
        <dbReference type="EMBL" id="KAK2089665.1"/>
    </source>
</evidence>
<gene>
    <name evidence="2" type="ORF">P7K49_032331</name>
</gene>
<feature type="compositionally biased region" description="Basic and acidic residues" evidence="1">
    <location>
        <begin position="1"/>
        <end position="10"/>
    </location>
</feature>
<evidence type="ECO:0000313" key="3">
    <source>
        <dbReference type="Proteomes" id="UP001266305"/>
    </source>
</evidence>
<evidence type="ECO:0000256" key="1">
    <source>
        <dbReference type="SAM" id="MobiDB-lite"/>
    </source>
</evidence>
<comment type="caution">
    <text evidence="2">The sequence shown here is derived from an EMBL/GenBank/DDBJ whole genome shotgun (WGS) entry which is preliminary data.</text>
</comment>
<name>A0ABQ9TYV5_SAGOE</name>
<feature type="non-terminal residue" evidence="2">
    <location>
        <position position="73"/>
    </location>
</feature>
<reference evidence="2 3" key="1">
    <citation type="submission" date="2023-05" db="EMBL/GenBank/DDBJ databases">
        <title>B98-5 Cell Line De Novo Hybrid Assembly: An Optical Mapping Approach.</title>
        <authorList>
            <person name="Kananen K."/>
            <person name="Auerbach J.A."/>
            <person name="Kautto E."/>
            <person name="Blachly J.S."/>
        </authorList>
    </citation>
    <scope>NUCLEOTIDE SEQUENCE [LARGE SCALE GENOMIC DNA]</scope>
    <source>
        <strain evidence="2">B95-8</strain>
        <tissue evidence="2">Cell line</tissue>
    </source>
</reference>